<organism evidence="4 5">
    <name type="scientific">Paenibacillus barengoltzii J12</name>
    <dbReference type="NCBI Taxonomy" id="935846"/>
    <lineage>
        <taxon>Bacteria</taxon>
        <taxon>Bacillati</taxon>
        <taxon>Bacillota</taxon>
        <taxon>Bacilli</taxon>
        <taxon>Bacillales</taxon>
        <taxon>Paenibacillaceae</taxon>
        <taxon>Paenibacillus</taxon>
    </lineage>
</organism>
<dbReference type="Gene3D" id="3.30.457.10">
    <property type="entry name" value="Copper amine oxidase-like, N-terminal domain"/>
    <property type="match status" value="1"/>
</dbReference>
<dbReference type="RefSeq" id="WP_085278446.1">
    <property type="nucleotide sequence ID" value="NZ_FXAE01000005.1"/>
</dbReference>
<evidence type="ECO:0000313" key="5">
    <source>
        <dbReference type="Proteomes" id="UP000192939"/>
    </source>
</evidence>
<reference evidence="4 5" key="1">
    <citation type="submission" date="2017-04" db="EMBL/GenBank/DDBJ databases">
        <authorList>
            <person name="Varghese N."/>
            <person name="Submissions S."/>
        </authorList>
    </citation>
    <scope>NUCLEOTIDE SEQUENCE [LARGE SCALE GENOMIC DNA]</scope>
    <source>
        <strain evidence="4 5">J12</strain>
    </source>
</reference>
<protein>
    <recommendedName>
        <fullName evidence="6">Copper amine oxidase-like N-terminal domain-containing protein</fullName>
    </recommendedName>
</protein>
<accession>A0ABY1LTU3</accession>
<evidence type="ECO:0000259" key="3">
    <source>
        <dbReference type="Pfam" id="PF16472"/>
    </source>
</evidence>
<evidence type="ECO:0008006" key="6">
    <source>
        <dbReference type="Google" id="ProtNLM"/>
    </source>
</evidence>
<dbReference type="Proteomes" id="UP000192939">
    <property type="component" value="Unassembled WGS sequence"/>
</dbReference>
<dbReference type="SUPFAM" id="SSF55383">
    <property type="entry name" value="Copper amine oxidase, domain N"/>
    <property type="match status" value="1"/>
</dbReference>
<evidence type="ECO:0000313" key="4">
    <source>
        <dbReference type="EMBL" id="SMF02027.1"/>
    </source>
</evidence>
<comment type="caution">
    <text evidence="4">The sequence shown here is derived from an EMBL/GenBank/DDBJ whole genome shotgun (WGS) entry which is preliminary data.</text>
</comment>
<name>A0ABY1LTU3_9BACL</name>
<keyword evidence="1" id="KW-0732">Signal</keyword>
<dbReference type="Pfam" id="PF16472">
    <property type="entry name" value="DUF5050"/>
    <property type="match status" value="1"/>
</dbReference>
<evidence type="ECO:0000256" key="1">
    <source>
        <dbReference type="SAM" id="SignalP"/>
    </source>
</evidence>
<keyword evidence="5" id="KW-1185">Reference proteome</keyword>
<gene>
    <name evidence="4" type="ORF">SAMN02744124_00871</name>
</gene>
<sequence length="603" mass="66707">MKKKIMLLLLIACLGLGTAGVHAAEKASSPVQGSSSSSLKEAFNELAIIPYDYQSKAFLQGQKTDISGDYEVVQRNGRVLVPIRLMGYLAEHTTGANQGYWEVVWNAKTPDDVVLRNVTLKRTVKFKVNSKTMLINDESVKLDVPPQKIGGRVMLPLRDAATALGKQIAWLDGLILIGDTPINLKHPDTLAVKDSIKTQLTDRRKRVDYEKIATPLTQYGTDVYYMKTVYLNNGASVEEQLFRKSGSNQATRVQVPGTPVFHSGKVIGDLLYYVSTVKNQAYLYAYDLKKQQAEKVASLGDWRSEDGWLTDVRKSNNELFVNLHVGDLTMGGDMLYRVKNGALQEVLSAKSLAGLVSDRETLYYTDFRFMTEVANNLSRFNMTTGEKELLGEPGYAYGVARSVEENGGVGYRTDSSLVLKNGALYTIGFNDTDPKDPNSVYQIDTTGRAHVKLAAGASQFWVIGEQLYYLEDSLGHLMRTGLNGGKPAATLSSRNISQIRMYENVFYYTSASGTDMELFRFDPATGQEKKLAALAPGATADTTFEVNKSGVYYVSHGYEPGIYHIAADGKQRRLSKDAVDQYVLTDSGMIYTLIYKEGVYSVK</sequence>
<feature type="domain" description="Prolow-density lipoprotein receptor-related protein 1-like beta-propeller" evidence="3">
    <location>
        <begin position="269"/>
        <end position="532"/>
    </location>
</feature>
<dbReference type="Pfam" id="PF07833">
    <property type="entry name" value="Cu_amine_oxidN1"/>
    <property type="match status" value="1"/>
</dbReference>
<feature type="domain" description="Copper amine oxidase-like N-terminal" evidence="2">
    <location>
        <begin position="70"/>
        <end position="170"/>
    </location>
</feature>
<dbReference type="InterPro" id="IPR032485">
    <property type="entry name" value="LRP1-like_beta_prop"/>
</dbReference>
<dbReference type="InterPro" id="IPR036582">
    <property type="entry name" value="Mao_N_sf"/>
</dbReference>
<proteinExistence type="predicted"/>
<feature type="chain" id="PRO_5046485393" description="Copper amine oxidase-like N-terminal domain-containing protein" evidence="1">
    <location>
        <begin position="24"/>
        <end position="603"/>
    </location>
</feature>
<dbReference type="InterPro" id="IPR012854">
    <property type="entry name" value="Cu_amine_oxidase-like_N"/>
</dbReference>
<evidence type="ECO:0000259" key="2">
    <source>
        <dbReference type="Pfam" id="PF07833"/>
    </source>
</evidence>
<dbReference type="SUPFAM" id="SSF69304">
    <property type="entry name" value="Tricorn protease N-terminal domain"/>
    <property type="match status" value="1"/>
</dbReference>
<feature type="signal peptide" evidence="1">
    <location>
        <begin position="1"/>
        <end position="23"/>
    </location>
</feature>
<dbReference type="EMBL" id="FXAE01000005">
    <property type="protein sequence ID" value="SMF02027.1"/>
    <property type="molecule type" value="Genomic_DNA"/>
</dbReference>